<accession>A0A0D2CJW1</accession>
<organism evidence="1 2">
    <name type="scientific">Phialophora macrospora</name>
    <dbReference type="NCBI Taxonomy" id="1851006"/>
    <lineage>
        <taxon>Eukaryota</taxon>
        <taxon>Fungi</taxon>
        <taxon>Dikarya</taxon>
        <taxon>Ascomycota</taxon>
        <taxon>Pezizomycotina</taxon>
        <taxon>Eurotiomycetes</taxon>
        <taxon>Chaetothyriomycetidae</taxon>
        <taxon>Chaetothyriales</taxon>
        <taxon>Herpotrichiellaceae</taxon>
        <taxon>Phialophora</taxon>
    </lineage>
</organism>
<keyword evidence="2" id="KW-1185">Reference proteome</keyword>
<dbReference type="InterPro" id="IPR011008">
    <property type="entry name" value="Dimeric_a/b-barrel"/>
</dbReference>
<dbReference type="AlphaFoldDB" id="A0A0D2CJW1"/>
<reference evidence="1 2" key="1">
    <citation type="submission" date="2015-01" db="EMBL/GenBank/DDBJ databases">
        <title>The Genome Sequence of Capronia semiimmersa CBS27337.</title>
        <authorList>
            <consortium name="The Broad Institute Genomics Platform"/>
            <person name="Cuomo C."/>
            <person name="de Hoog S."/>
            <person name="Gorbushina A."/>
            <person name="Stielow B."/>
            <person name="Teixiera M."/>
            <person name="Abouelleil A."/>
            <person name="Chapman S.B."/>
            <person name="Priest M."/>
            <person name="Young S.K."/>
            <person name="Wortman J."/>
            <person name="Nusbaum C."/>
            <person name="Birren B."/>
        </authorList>
    </citation>
    <scope>NUCLEOTIDE SEQUENCE [LARGE SCALE GENOMIC DNA]</scope>
    <source>
        <strain evidence="1 2">CBS 27337</strain>
    </source>
</reference>
<gene>
    <name evidence="1" type="ORF">PV04_07761</name>
</gene>
<sequence length="262" mass="28750">MASSTSFLRGPAVLVLWGAVNPQRVDEAALNAWWTNEHLPERLAIPGFLQMRRYFAADHDPHDGDRSHYLVCYGTAALDTLSSEAYLAVLDHPTAGTKRFMPLLSSMTRSACRVLFSTGRTGFAACSQGSVGATILLLALQTSASQDERERLQDWVAREAWSKLTGHPTSTSLALHLLEHDDKVTNVGSSTSLYGQARVPESCAGENSGTSRYIVLVEFSEPLTASFGEAEILQAWLIRRLRERGVHTLESKRYGLICAVNV</sequence>
<dbReference type="Proteomes" id="UP000054266">
    <property type="component" value="Unassembled WGS sequence"/>
</dbReference>
<evidence type="ECO:0000313" key="2">
    <source>
        <dbReference type="Proteomes" id="UP000054266"/>
    </source>
</evidence>
<dbReference type="EMBL" id="KN846960">
    <property type="protein sequence ID" value="KIW65506.1"/>
    <property type="molecule type" value="Genomic_DNA"/>
</dbReference>
<protein>
    <submittedName>
        <fullName evidence="1">Uncharacterized protein</fullName>
    </submittedName>
</protein>
<dbReference type="SUPFAM" id="SSF54909">
    <property type="entry name" value="Dimeric alpha+beta barrel"/>
    <property type="match status" value="1"/>
</dbReference>
<dbReference type="HOGENOM" id="CLU_089364_0_0_1"/>
<proteinExistence type="predicted"/>
<evidence type="ECO:0000313" key="1">
    <source>
        <dbReference type="EMBL" id="KIW65506.1"/>
    </source>
</evidence>
<name>A0A0D2CJW1_9EURO</name>